<keyword evidence="3" id="KW-1185">Reference proteome</keyword>
<name>A0ABP0GBX3_CLALP</name>
<dbReference type="PANTHER" id="PTHR46270:SF2">
    <property type="entry name" value="TIR DOMAIN-CONTAINING PROTEIN"/>
    <property type="match status" value="1"/>
</dbReference>
<evidence type="ECO:0000313" key="2">
    <source>
        <dbReference type="EMBL" id="CAK8689276.1"/>
    </source>
</evidence>
<dbReference type="Gene3D" id="1.25.10.10">
    <property type="entry name" value="Leucine-rich Repeat Variant"/>
    <property type="match status" value="1"/>
</dbReference>
<organism evidence="2 3">
    <name type="scientific">Clavelina lepadiformis</name>
    <name type="common">Light-bulb sea squirt</name>
    <name type="synonym">Ascidia lepadiformis</name>
    <dbReference type="NCBI Taxonomy" id="159417"/>
    <lineage>
        <taxon>Eukaryota</taxon>
        <taxon>Metazoa</taxon>
        <taxon>Chordata</taxon>
        <taxon>Tunicata</taxon>
        <taxon>Ascidiacea</taxon>
        <taxon>Aplousobranchia</taxon>
        <taxon>Clavelinidae</taxon>
        <taxon>Clavelina</taxon>
    </lineage>
</organism>
<dbReference type="Pfam" id="PF13676">
    <property type="entry name" value="TIR_2"/>
    <property type="match status" value="1"/>
</dbReference>
<dbReference type="InterPro" id="IPR000157">
    <property type="entry name" value="TIR_dom"/>
</dbReference>
<feature type="domain" description="TIR" evidence="1">
    <location>
        <begin position="151"/>
        <end position="265"/>
    </location>
</feature>
<dbReference type="InterPro" id="IPR035897">
    <property type="entry name" value="Toll_tir_struct_dom_sf"/>
</dbReference>
<dbReference type="SUPFAM" id="SSF52200">
    <property type="entry name" value="Toll/Interleukin receptor TIR domain"/>
    <property type="match status" value="1"/>
</dbReference>
<protein>
    <recommendedName>
        <fullName evidence="1">TIR domain-containing protein</fullName>
    </recommendedName>
</protein>
<dbReference type="EMBL" id="CAWYQH010000108">
    <property type="protein sequence ID" value="CAK8689276.1"/>
    <property type="molecule type" value="Genomic_DNA"/>
</dbReference>
<reference evidence="2 3" key="1">
    <citation type="submission" date="2024-02" db="EMBL/GenBank/DDBJ databases">
        <authorList>
            <person name="Daric V."/>
            <person name="Darras S."/>
        </authorList>
    </citation>
    <scope>NUCLEOTIDE SEQUENCE [LARGE SCALE GENOMIC DNA]</scope>
</reference>
<gene>
    <name evidence="2" type="ORF">CVLEPA_LOCUS21304</name>
</gene>
<comment type="caution">
    <text evidence="2">The sequence shown here is derived from an EMBL/GenBank/DDBJ whole genome shotgun (WGS) entry which is preliminary data.</text>
</comment>
<dbReference type="Proteomes" id="UP001642483">
    <property type="component" value="Unassembled WGS sequence"/>
</dbReference>
<evidence type="ECO:0000259" key="1">
    <source>
        <dbReference type="Pfam" id="PF13676"/>
    </source>
</evidence>
<accession>A0ABP0GBX3</accession>
<dbReference type="Gene3D" id="3.40.50.10140">
    <property type="entry name" value="Toll/interleukin-1 receptor homology (TIR) domain"/>
    <property type="match status" value="1"/>
</dbReference>
<dbReference type="PANTHER" id="PTHR46270">
    <property type="entry name" value="ARMADILLO-TYPE FOLD-RELATED"/>
    <property type="match status" value="1"/>
</dbReference>
<sequence>MSLHILRSRQKLISCWPQFPTKVGSNQTEKTAAANAIWVLAFTDQNKDVIKAEKEIIDTLKSMATSKESRKLAKSAVGALWVLKLSKKQSFSLSSLAKPKKKSKTKVETEKEIALNEQSLDNLHTDFAYNDSDNEGDEGKNRPTDDMASHVMISYQWDCQKLIVKVKDKLESTGYKVWIDLDEMGGSTLQSMAEAVEKASVILMCISQKYKDSVNCRTEAEYAYKLTKPVIPLLVEQNFKPDGWLGAIVGAKYYLDFSNLMLFEKTISNLLREMTQTGIRKRTSKTALLDTVRQPAKTAQDPQKLIKNWTKVDASNWAKENGLKKLNCQHLDGNALMFLRRIKHEAPEFFYRYVTEQLGLKNIQDLMNFTNALNDMV</sequence>
<proteinExistence type="predicted"/>
<evidence type="ECO:0000313" key="3">
    <source>
        <dbReference type="Proteomes" id="UP001642483"/>
    </source>
</evidence>
<dbReference type="InterPro" id="IPR011989">
    <property type="entry name" value="ARM-like"/>
</dbReference>